<protein>
    <recommendedName>
        <fullName evidence="4">ABC-2 type transport system permease protein</fullName>
    </recommendedName>
</protein>
<dbReference type="RefSeq" id="WP_012744977.1">
    <property type="nucleotide sequence ID" value="NC_012785.1"/>
</dbReference>
<dbReference type="KEGG" id="kol:Kole_0467"/>
<accession>C5CE82</accession>
<dbReference type="PANTHER" id="PTHR37305">
    <property type="entry name" value="INTEGRAL MEMBRANE PROTEIN-RELATED"/>
    <property type="match status" value="1"/>
</dbReference>
<feature type="transmembrane region" description="Helical" evidence="1">
    <location>
        <begin position="157"/>
        <end position="182"/>
    </location>
</feature>
<evidence type="ECO:0000256" key="1">
    <source>
        <dbReference type="SAM" id="Phobius"/>
    </source>
</evidence>
<reference evidence="2 3" key="1">
    <citation type="submission" date="2009-06" db="EMBL/GenBank/DDBJ databases">
        <title>Complete sequence of Thermotogales bacterium TBF 19.5.1.</title>
        <authorList>
            <consortium name="US DOE Joint Genome Institute"/>
            <person name="Lucas S."/>
            <person name="Copeland A."/>
            <person name="Lapidus A."/>
            <person name="Glavina del Rio T."/>
            <person name="Tice H."/>
            <person name="Bruce D."/>
            <person name="Goodwin L."/>
            <person name="Pitluck S."/>
            <person name="Chertkov O."/>
            <person name="Brettin T."/>
            <person name="Detter J.C."/>
            <person name="Han C."/>
            <person name="Schmutz J."/>
            <person name="Larimer F."/>
            <person name="Land M."/>
            <person name="Hauser L."/>
            <person name="Kyrpides N."/>
            <person name="Ovchinnikova G."/>
            <person name="Noll K."/>
        </authorList>
    </citation>
    <scope>NUCLEOTIDE SEQUENCE [LARGE SCALE GENOMIC DNA]</scope>
    <source>
        <strain evidence="3">ATCC BAA-1733 / DSM 21960 / TBF 19.5.1</strain>
    </source>
</reference>
<dbReference type="EMBL" id="CP001634">
    <property type="protein sequence ID" value="ACR79190.1"/>
    <property type="molecule type" value="Genomic_DNA"/>
</dbReference>
<keyword evidence="3" id="KW-1185">Reference proteome</keyword>
<dbReference type="STRING" id="521045.Kole_0467"/>
<feature type="transmembrane region" description="Helical" evidence="1">
    <location>
        <begin position="189"/>
        <end position="207"/>
    </location>
</feature>
<organism evidence="2 3">
    <name type="scientific">Kosmotoga olearia (strain ATCC BAA-1733 / DSM 21960 / TBF 19.5.1)</name>
    <dbReference type="NCBI Taxonomy" id="521045"/>
    <lineage>
        <taxon>Bacteria</taxon>
        <taxon>Thermotogati</taxon>
        <taxon>Thermotogota</taxon>
        <taxon>Thermotogae</taxon>
        <taxon>Kosmotogales</taxon>
        <taxon>Kosmotogaceae</taxon>
        <taxon>Kosmotoga</taxon>
    </lineage>
</organism>
<dbReference type="PANTHER" id="PTHR37305:SF1">
    <property type="entry name" value="MEMBRANE PROTEIN"/>
    <property type="match status" value="1"/>
</dbReference>
<dbReference type="AlphaFoldDB" id="C5CE82"/>
<keyword evidence="1" id="KW-1133">Transmembrane helix</keyword>
<evidence type="ECO:0000313" key="3">
    <source>
        <dbReference type="Proteomes" id="UP000002382"/>
    </source>
</evidence>
<name>C5CE82_KOSOT</name>
<feature type="transmembrane region" description="Helical" evidence="1">
    <location>
        <begin position="237"/>
        <end position="257"/>
    </location>
</feature>
<evidence type="ECO:0000313" key="2">
    <source>
        <dbReference type="EMBL" id="ACR79190.1"/>
    </source>
</evidence>
<reference evidence="2 3" key="2">
    <citation type="journal article" date="2011" name="J. Bacteriol.">
        <title>Genome Sequence of Kosmotoga olearia Strain TBF 19.5.1, a Thermophilic Bacterium with a Wide Growth Temperature Range, Isolated from the Troll B Oil Platform in the North Sea.</title>
        <authorList>
            <person name="Swithers K.S."/>
            <person name="Dipippo J.L."/>
            <person name="Bruce D.C."/>
            <person name="Detter C."/>
            <person name="Tapia R."/>
            <person name="Han S."/>
            <person name="Goodwin L.A."/>
            <person name="Han J."/>
            <person name="Woyke T."/>
            <person name="Pitluck S."/>
            <person name="Pennacchio L."/>
            <person name="Nolan M."/>
            <person name="Mikhailova N."/>
            <person name="Land M.L."/>
            <person name="Nesbo C.L."/>
            <person name="Gogarten J.P."/>
            <person name="Noll K.M."/>
        </authorList>
    </citation>
    <scope>NUCLEOTIDE SEQUENCE [LARGE SCALE GENOMIC DNA]</scope>
    <source>
        <strain evidence="3">ATCC BAA-1733 / DSM 21960 / TBF 19.5.1</strain>
    </source>
</reference>
<dbReference type="Proteomes" id="UP000002382">
    <property type="component" value="Chromosome"/>
</dbReference>
<sequence>MNVFKKDFRGRFRSFFIWTIIISLFGFLYIPFTDKLLEESEPMLKMLENIPKVLLNMFNMDVAMFSKPEGIFGSEGMSFVYILTGVFAAMMAGALFSREFEEKTIEYLLVKPISRRRIFLEKSFTLITFVILLSGLFTITTVLLFRTLVHTAPYNEHILFGFGLYVLSIQLFFAAVSTLVSLATQKSSLTTSLTLGILIFMYFGNSLSSVNKNLAWMGKISVFHYLPLIDTVVKEKIFVSNALVIILVALLIFYGALEFFKRKDVLI</sequence>
<feature type="transmembrane region" description="Helical" evidence="1">
    <location>
        <begin position="78"/>
        <end position="96"/>
    </location>
</feature>
<dbReference type="OrthoDB" id="9800309at2"/>
<dbReference type="Pfam" id="PF12679">
    <property type="entry name" value="ABC2_membrane_2"/>
    <property type="match status" value="1"/>
</dbReference>
<dbReference type="eggNOG" id="COG1277">
    <property type="taxonomic scope" value="Bacteria"/>
</dbReference>
<feature type="transmembrane region" description="Helical" evidence="1">
    <location>
        <begin position="124"/>
        <end position="145"/>
    </location>
</feature>
<gene>
    <name evidence="2" type="ordered locus">Kole_0467</name>
</gene>
<keyword evidence="1" id="KW-0812">Transmembrane</keyword>
<dbReference type="GO" id="GO:0140359">
    <property type="term" value="F:ABC-type transporter activity"/>
    <property type="evidence" value="ECO:0007669"/>
    <property type="project" value="InterPro"/>
</dbReference>
<dbReference type="GO" id="GO:0005886">
    <property type="term" value="C:plasma membrane"/>
    <property type="evidence" value="ECO:0007669"/>
    <property type="project" value="UniProtKB-SubCell"/>
</dbReference>
<proteinExistence type="predicted"/>
<dbReference type="HOGENOM" id="CLU_064090_0_0_0"/>
<keyword evidence="1" id="KW-0472">Membrane</keyword>
<feature type="transmembrane region" description="Helical" evidence="1">
    <location>
        <begin position="12"/>
        <end position="32"/>
    </location>
</feature>
<evidence type="ECO:0008006" key="4">
    <source>
        <dbReference type="Google" id="ProtNLM"/>
    </source>
</evidence>